<evidence type="ECO:0000259" key="16">
    <source>
        <dbReference type="Pfam" id="PF20628"/>
    </source>
</evidence>
<evidence type="ECO:0000256" key="6">
    <source>
        <dbReference type="ARBA" id="ARBA00023002"/>
    </source>
</evidence>
<comment type="catalytic activity">
    <reaction evidence="12">
        <text>heme b + 2 H(+) = protoporphyrin IX + Fe(2+)</text>
        <dbReference type="Rhea" id="RHEA:22584"/>
        <dbReference type="ChEBI" id="CHEBI:15378"/>
        <dbReference type="ChEBI" id="CHEBI:29033"/>
        <dbReference type="ChEBI" id="CHEBI:57306"/>
        <dbReference type="ChEBI" id="CHEBI:60344"/>
        <dbReference type="EC" id="4.98.1.1"/>
    </reaction>
    <physiologicalReaction direction="left-to-right" evidence="12">
        <dbReference type="Rhea" id="RHEA:22585"/>
    </physiologicalReaction>
</comment>
<dbReference type="InterPro" id="IPR011008">
    <property type="entry name" value="Dimeric_a/b-barrel"/>
</dbReference>
<dbReference type="NCBIfam" id="TIGR01412">
    <property type="entry name" value="tat_substr_1"/>
    <property type="match status" value="1"/>
</dbReference>
<gene>
    <name evidence="17" type="ordered locus">FraEuI1c_2985</name>
</gene>
<dbReference type="HOGENOM" id="CLU_039488_2_0_11"/>
<dbReference type="PROSITE" id="PS51404">
    <property type="entry name" value="DYP_PEROXIDASE"/>
    <property type="match status" value="1"/>
</dbReference>
<dbReference type="InParanoid" id="E3JAF9"/>
<evidence type="ECO:0000259" key="15">
    <source>
        <dbReference type="Pfam" id="PF04261"/>
    </source>
</evidence>
<dbReference type="PROSITE" id="PS51318">
    <property type="entry name" value="TAT"/>
    <property type="match status" value="1"/>
</dbReference>
<feature type="domain" description="Dyp-type peroxidase N-terminal" evidence="15">
    <location>
        <begin position="86"/>
        <end position="246"/>
    </location>
</feature>
<dbReference type="KEGG" id="fri:FraEuI1c_2985"/>
<comment type="similarity">
    <text evidence="9 13">Belongs to the DyP-type peroxidase family.</text>
</comment>
<evidence type="ECO:0000256" key="13">
    <source>
        <dbReference type="RuleBase" id="RU365017"/>
    </source>
</evidence>
<evidence type="ECO:0000256" key="3">
    <source>
        <dbReference type="ARBA" id="ARBA00022617"/>
    </source>
</evidence>
<comment type="function">
    <text evidence="13">Involved in the recovery of exogenous heme iron. Extracts iron from heme while preserving the protoporphyrin ring intact.</text>
</comment>
<proteinExistence type="inferred from homology"/>
<dbReference type="InterPro" id="IPR048328">
    <property type="entry name" value="Dyp_perox_C"/>
</dbReference>
<dbReference type="PANTHER" id="PTHR30521:SF4">
    <property type="entry name" value="DEFERROCHELATASE"/>
    <property type="match status" value="1"/>
</dbReference>
<evidence type="ECO:0000313" key="17">
    <source>
        <dbReference type="EMBL" id="ADP81010.1"/>
    </source>
</evidence>
<dbReference type="AlphaFoldDB" id="E3JAF9"/>
<dbReference type="Pfam" id="PF04261">
    <property type="entry name" value="Dyp_perox_N"/>
    <property type="match status" value="1"/>
</dbReference>
<keyword evidence="3 13" id="KW-0349">Heme</keyword>
<evidence type="ECO:0000256" key="10">
    <source>
        <dbReference type="ARBA" id="ARBA00033771"/>
    </source>
</evidence>
<sequence length="455" mass="47069">MSQPDSPDSPVTAAEDGPPSSDAARPAGGVSTLSRRRVFGLIGGAAALGAAAGAGGAVAVTAATDSDSGPGRSQAGQVVPFFGQHQAGIVTPVQDRLHFAAFDLSPAATRADLVALLTAWTNAASHLTAGNDVGTGAVTGPPDSPPDDTGEALGLQAARLTLTVGFGTSLFTDATGKDRFGLAGSRPPQLAELPAFPGDALDPAASGGDLCVQACADDPQVAVHAIRNLARLARGTASVRYSQLGFGRTSSTSTSQATARNMMGFKDGTNNITADDPAEMNAHVWVQPGDGPDWMTGGSYLVSRRIRMLIEPWDSTPLTEQERVIGRFKGTGAPLGLRAEFDPLDLTAKGPDGEPLIDAKAHVRLAHSSHNNGAVLLRRGYSFTDGTDELGRLEAGLFFLAYQRDPRTQFVTIQRSLAGKVNDALNEYIQHVGSGLFACPPGVQPGQHWGQSAFA</sequence>
<dbReference type="NCBIfam" id="TIGR01413">
    <property type="entry name" value="Dyp_perox_fam"/>
    <property type="match status" value="1"/>
</dbReference>
<protein>
    <recommendedName>
        <fullName evidence="10 13">Deferrochelatase</fullName>
        <ecNumber evidence="13">1.11.1.-</ecNumber>
    </recommendedName>
    <alternativeName>
        <fullName evidence="11 13">Peroxidase EfeB</fullName>
    </alternativeName>
</protein>
<evidence type="ECO:0000256" key="11">
    <source>
        <dbReference type="ARBA" id="ARBA00033775"/>
    </source>
</evidence>
<dbReference type="EC" id="1.11.1.-" evidence="13"/>
<dbReference type="GO" id="GO:0004325">
    <property type="term" value="F:ferrochelatase activity"/>
    <property type="evidence" value="ECO:0007669"/>
    <property type="project" value="UniProtKB-EC"/>
</dbReference>
<evidence type="ECO:0000256" key="14">
    <source>
        <dbReference type="SAM" id="MobiDB-lite"/>
    </source>
</evidence>
<dbReference type="eggNOG" id="COG2837">
    <property type="taxonomic scope" value="Bacteria"/>
</dbReference>
<name>E3JAF9_PSEI1</name>
<dbReference type="STRING" id="298654.FraEuI1c_2985"/>
<reference evidence="17 18" key="1">
    <citation type="submission" date="2010-10" db="EMBL/GenBank/DDBJ databases">
        <title>Complete sequence of Frankia sp. EuI1c.</title>
        <authorList>
            <consortium name="US DOE Joint Genome Institute"/>
            <person name="Lucas S."/>
            <person name="Copeland A."/>
            <person name="Lapidus A."/>
            <person name="Cheng J.-F."/>
            <person name="Bruce D."/>
            <person name="Goodwin L."/>
            <person name="Pitluck S."/>
            <person name="Chertkov O."/>
            <person name="Detter J.C."/>
            <person name="Han C."/>
            <person name="Tapia R."/>
            <person name="Land M."/>
            <person name="Hauser L."/>
            <person name="Jeffries C."/>
            <person name="Kyrpides N."/>
            <person name="Ivanova N."/>
            <person name="Mikhailova N."/>
            <person name="Beauchemin N."/>
            <person name="Sen A."/>
            <person name="Sur S.A."/>
            <person name="Gtari M."/>
            <person name="Wall L."/>
            <person name="Tisa L."/>
            <person name="Woyke T."/>
        </authorList>
    </citation>
    <scope>NUCLEOTIDE SEQUENCE [LARGE SCALE GENOMIC DNA]</scope>
    <source>
        <strain evidence="18">DSM 45817 / CECT 9037 / EuI1c</strain>
    </source>
</reference>
<evidence type="ECO:0000256" key="4">
    <source>
        <dbReference type="ARBA" id="ARBA00022723"/>
    </source>
</evidence>
<dbReference type="GO" id="GO:0005829">
    <property type="term" value="C:cytosol"/>
    <property type="evidence" value="ECO:0007669"/>
    <property type="project" value="TreeGrafter"/>
</dbReference>
<dbReference type="InterPro" id="IPR048327">
    <property type="entry name" value="Dyp_perox_N"/>
</dbReference>
<keyword evidence="5" id="KW-0732">Signal</keyword>
<dbReference type="GO" id="GO:0020037">
    <property type="term" value="F:heme binding"/>
    <property type="evidence" value="ECO:0007669"/>
    <property type="project" value="InterPro"/>
</dbReference>
<dbReference type="InterPro" id="IPR006311">
    <property type="entry name" value="TAT_signal"/>
</dbReference>
<dbReference type="Pfam" id="PF20628">
    <property type="entry name" value="Dyp_perox_C"/>
    <property type="match status" value="1"/>
</dbReference>
<feature type="region of interest" description="Disordered" evidence="14">
    <location>
        <begin position="1"/>
        <end position="29"/>
    </location>
</feature>
<dbReference type="GO" id="GO:0033212">
    <property type="term" value="P:iron import into cell"/>
    <property type="evidence" value="ECO:0007669"/>
    <property type="project" value="InterPro"/>
</dbReference>
<organism evidence="17 18">
    <name type="scientific">Pseudofrankia inefficax (strain DSM 45817 / CECT 9037 / DDB 130130 / EuI1c)</name>
    <name type="common">Frankia inefficax</name>
    <dbReference type="NCBI Taxonomy" id="298654"/>
    <lineage>
        <taxon>Bacteria</taxon>
        <taxon>Bacillati</taxon>
        <taxon>Actinomycetota</taxon>
        <taxon>Actinomycetes</taxon>
        <taxon>Frankiales</taxon>
        <taxon>Frankiaceae</taxon>
        <taxon>Pseudofrankia</taxon>
    </lineage>
</organism>
<dbReference type="InterPro" id="IPR006314">
    <property type="entry name" value="Dyp_peroxidase"/>
</dbReference>
<accession>E3JAF9</accession>
<dbReference type="PANTHER" id="PTHR30521">
    <property type="entry name" value="DEFERROCHELATASE/PEROXIDASE"/>
    <property type="match status" value="1"/>
</dbReference>
<evidence type="ECO:0000256" key="1">
    <source>
        <dbReference type="ARBA" id="ARBA00004196"/>
    </source>
</evidence>
<keyword evidence="7 13" id="KW-0408">Iron</keyword>
<evidence type="ECO:0000256" key="2">
    <source>
        <dbReference type="ARBA" id="ARBA00022559"/>
    </source>
</evidence>
<keyword evidence="18" id="KW-1185">Reference proteome</keyword>
<keyword evidence="6 13" id="KW-0560">Oxidoreductase</keyword>
<dbReference type="RefSeq" id="WP_013424128.1">
    <property type="nucleotide sequence ID" value="NC_014666.1"/>
</dbReference>
<feature type="domain" description="Dyp-type peroxidase C-terminal" evidence="16">
    <location>
        <begin position="258"/>
        <end position="443"/>
    </location>
</feature>
<evidence type="ECO:0000256" key="5">
    <source>
        <dbReference type="ARBA" id="ARBA00022729"/>
    </source>
</evidence>
<dbReference type="GO" id="GO:0046872">
    <property type="term" value="F:metal ion binding"/>
    <property type="evidence" value="ECO:0007669"/>
    <property type="project" value="UniProtKB-KW"/>
</dbReference>
<dbReference type="InterPro" id="IPR006313">
    <property type="entry name" value="EfeB/EfeN"/>
</dbReference>
<evidence type="ECO:0000313" key="18">
    <source>
        <dbReference type="Proteomes" id="UP000002484"/>
    </source>
</evidence>
<dbReference type="SUPFAM" id="SSF54909">
    <property type="entry name" value="Dimeric alpha+beta barrel"/>
    <property type="match status" value="1"/>
</dbReference>
<evidence type="ECO:0000256" key="9">
    <source>
        <dbReference type="ARBA" id="ARBA00025737"/>
    </source>
</evidence>
<evidence type="ECO:0000256" key="7">
    <source>
        <dbReference type="ARBA" id="ARBA00023004"/>
    </source>
</evidence>
<keyword evidence="8" id="KW-0456">Lyase</keyword>
<dbReference type="EMBL" id="CP002299">
    <property type="protein sequence ID" value="ADP81010.1"/>
    <property type="molecule type" value="Genomic_DNA"/>
</dbReference>
<keyword evidence="4 13" id="KW-0479">Metal-binding</keyword>
<comment type="subcellular location">
    <subcellularLocation>
        <location evidence="1">Cell envelope</location>
    </subcellularLocation>
</comment>
<evidence type="ECO:0000256" key="8">
    <source>
        <dbReference type="ARBA" id="ARBA00023239"/>
    </source>
</evidence>
<dbReference type="GO" id="GO:0004601">
    <property type="term" value="F:peroxidase activity"/>
    <property type="evidence" value="ECO:0007669"/>
    <property type="project" value="UniProtKB-KW"/>
</dbReference>
<comment type="cofactor">
    <cofactor evidence="13">
        <name>heme b</name>
        <dbReference type="ChEBI" id="CHEBI:60344"/>
    </cofactor>
    <text evidence="13">Binds 1 heme b (iron(II)-protoporphyrin IX) group non-covalently per subunit.</text>
</comment>
<evidence type="ECO:0000256" key="12">
    <source>
        <dbReference type="ARBA" id="ARBA00048856"/>
    </source>
</evidence>
<keyword evidence="2 13" id="KW-0575">Peroxidase</keyword>
<dbReference type="GO" id="GO:0030313">
    <property type="term" value="C:cell envelope"/>
    <property type="evidence" value="ECO:0007669"/>
    <property type="project" value="UniProtKB-SubCell"/>
</dbReference>
<feature type="region of interest" description="Disordered" evidence="14">
    <location>
        <begin position="130"/>
        <end position="151"/>
    </location>
</feature>
<dbReference type="Proteomes" id="UP000002484">
    <property type="component" value="Chromosome"/>
</dbReference>